<dbReference type="Proteomes" id="UP000049979">
    <property type="component" value="Unassembled WGS sequence"/>
</dbReference>
<protein>
    <recommendedName>
        <fullName evidence="1">BIG2 domain-containing protein</fullName>
    </recommendedName>
</protein>
<gene>
    <name evidence="2" type="ORF">M72_28851</name>
</gene>
<dbReference type="Gene3D" id="2.60.40.1080">
    <property type="match status" value="1"/>
</dbReference>
<evidence type="ECO:0000313" key="2">
    <source>
        <dbReference type="EMBL" id="CRL39061.1"/>
    </source>
</evidence>
<feature type="domain" description="BIG2" evidence="1">
    <location>
        <begin position="4"/>
        <end position="79"/>
    </location>
</feature>
<dbReference type="RefSeq" id="WP_055067975.1">
    <property type="nucleotide sequence ID" value="NZ_CP173697.1"/>
</dbReference>
<evidence type="ECO:0000313" key="3">
    <source>
        <dbReference type="Proteomes" id="UP000049979"/>
    </source>
</evidence>
<dbReference type="SMART" id="SM00635">
    <property type="entry name" value="BID_2"/>
    <property type="match status" value="1"/>
</dbReference>
<sequence length="742" mass="78692">MRVAKVGVALSGESVVAIGNTTKLTNTKKNSSRAKITYTSSDDTIAKVDAATGVVTGVKAGKATITAKITVGKDSAETTKDVEVKNVILDSVTPTEANKVVAIVKGNTKNLKKADFVVTGTETKATVAVTDISVDAKDATKVTLTLAAKLTDAKEYGVALDGITKTFVASDGKVDSISVDPVQIPYAEATEIDLLAKDTKGIIVNRMKWNNPDAGFSFTFTKYDGTLQGEKLYLNKIGSVAEGKITYTSSEYNADGTPKVKLEKPFTITAVDQATVNNYAVRLGKATDKFDKLKDDNKLAVEDNGKVAFIKIKDANDKEVSDYSKYTVESSDKNILLLGSSSINNAKHYVDVKAVTTGTAYIIVKKDGKYCTSLPINVVAKREAASLTIDNAAFTLSNTTNIDDDKVVTAKAKDQYGDDISIGANALSAECVYVDAKSGSAIKVSDVNGDTTNKYIEKTAADKIKFKGQVEPGTYTWTINLKVSDTKTLKQTVSVTVKKLDDTKTNISYALESSASEIDAVVKDDAKNGDSSEATVRIALCKDGVKSDYQEVKYIVKKDGKVVTGAGISVDNSNIVADTGAWGETLKITAMSVSGNTATKLAAGTYEVTAEWTTYDSNRNPITNSQKTQIVVKDTQSGADAQVVNDGVSTVQKTTVKDLAENTLKVVLGDTTYVNVNRGQDDKALSITKVEGNTISASGDITGKHIASGAEVNISKITFTAETSSGVSYDYTVSVGRTVTNK</sequence>
<dbReference type="SUPFAM" id="SSF49373">
    <property type="entry name" value="Invasin/intimin cell-adhesion fragments"/>
    <property type="match status" value="1"/>
</dbReference>
<name>A0A0M6WNV3_9FIRM</name>
<dbReference type="Pfam" id="PF02368">
    <property type="entry name" value="Big_2"/>
    <property type="match status" value="1"/>
</dbReference>
<dbReference type="EMBL" id="CVRR01000020">
    <property type="protein sequence ID" value="CRL39061.1"/>
    <property type="molecule type" value="Genomic_DNA"/>
</dbReference>
<reference evidence="3" key="1">
    <citation type="submission" date="2015-05" db="EMBL/GenBank/DDBJ databases">
        <authorList>
            <consortium name="Pathogen Informatics"/>
        </authorList>
    </citation>
    <scope>NUCLEOTIDE SEQUENCE [LARGE SCALE GENOMIC DNA]</scope>
    <source>
        <strain evidence="3">M72</strain>
    </source>
</reference>
<dbReference type="InterPro" id="IPR003343">
    <property type="entry name" value="Big_2"/>
</dbReference>
<organism evidence="2 3">
    <name type="scientific">Roseburia faecis</name>
    <dbReference type="NCBI Taxonomy" id="301302"/>
    <lineage>
        <taxon>Bacteria</taxon>
        <taxon>Bacillati</taxon>
        <taxon>Bacillota</taxon>
        <taxon>Clostridia</taxon>
        <taxon>Lachnospirales</taxon>
        <taxon>Lachnospiraceae</taxon>
        <taxon>Roseburia</taxon>
    </lineage>
</organism>
<accession>A0A0M6WNV3</accession>
<keyword evidence="3" id="KW-1185">Reference proteome</keyword>
<proteinExistence type="predicted"/>
<evidence type="ECO:0000259" key="1">
    <source>
        <dbReference type="SMART" id="SM00635"/>
    </source>
</evidence>
<dbReference type="InterPro" id="IPR008964">
    <property type="entry name" value="Invasin/intimin_cell_adhesion"/>
</dbReference>
<dbReference type="OrthoDB" id="2018824at2"/>
<dbReference type="AlphaFoldDB" id="A0A0M6WNV3"/>